<organism evidence="1 2">
    <name type="scientific">Magnetospirillum molischianum DSM 120</name>
    <dbReference type="NCBI Taxonomy" id="1150626"/>
    <lineage>
        <taxon>Bacteria</taxon>
        <taxon>Pseudomonadati</taxon>
        <taxon>Pseudomonadota</taxon>
        <taxon>Alphaproteobacteria</taxon>
        <taxon>Rhodospirillales</taxon>
        <taxon>Rhodospirillaceae</taxon>
        <taxon>Magnetospirillum</taxon>
    </lineage>
</organism>
<dbReference type="AlphaFoldDB" id="H8FYE2"/>
<name>H8FYE2_MAGML</name>
<sequence length="193" mass="20958">MNDKRNARLERLEKVIAKKLTGSEGGVNALCVELANAIVVSDEVVIERLERELAEAEGALWRVAPNTHTLAPGVPDLFEGPGETYRAAYERVLAERNDFAARLATATEALEDATAALESARHAIIRKMGSTNRAREEALAKARIALADLPARSATMLRVIEAAEYAVNEARDYGEGFERLAAAVRACQEARDA</sequence>
<gene>
    <name evidence="1" type="ORF">PHAMO_80171</name>
</gene>
<evidence type="ECO:0000313" key="1">
    <source>
        <dbReference type="EMBL" id="CCG43380.1"/>
    </source>
</evidence>
<comment type="caution">
    <text evidence="1">The sequence shown here is derived from an EMBL/GenBank/DDBJ whole genome shotgun (WGS) entry which is preliminary data.</text>
</comment>
<protein>
    <submittedName>
        <fullName evidence="1">Uncharacterized protein</fullName>
    </submittedName>
</protein>
<proteinExistence type="predicted"/>
<accession>H8FYE2</accession>
<dbReference type="EMBL" id="CAHP01000060">
    <property type="protein sequence ID" value="CCG43380.1"/>
    <property type="molecule type" value="Genomic_DNA"/>
</dbReference>
<reference evidence="1 2" key="1">
    <citation type="journal article" date="2012" name="J. Bacteriol.">
        <title>Draft Genome Sequence of the Purple Photosynthetic Bacterium Phaeospirillum molischianum DSM120, a Particularly Versatile Bacterium.</title>
        <authorList>
            <person name="Duquesne K."/>
            <person name="Prima V."/>
            <person name="Ji B."/>
            <person name="Rouy Z."/>
            <person name="Medigue C."/>
            <person name="Talla E."/>
            <person name="Sturgis J.N."/>
        </authorList>
    </citation>
    <scope>NUCLEOTIDE SEQUENCE [LARGE SCALE GENOMIC DNA]</scope>
    <source>
        <strain evidence="2">DSM120</strain>
    </source>
</reference>
<dbReference type="Proteomes" id="UP000004169">
    <property type="component" value="Unassembled WGS sequence"/>
</dbReference>
<dbReference type="STRING" id="1150626.PHAMO_80171"/>
<evidence type="ECO:0000313" key="2">
    <source>
        <dbReference type="Proteomes" id="UP000004169"/>
    </source>
</evidence>
<keyword evidence="2" id="KW-1185">Reference proteome</keyword>
<dbReference type="RefSeq" id="WP_002731478.1">
    <property type="nucleotide sequence ID" value="NZ_CAHP01000060.1"/>
</dbReference>